<dbReference type="Proteomes" id="UP000193067">
    <property type="component" value="Unassembled WGS sequence"/>
</dbReference>
<dbReference type="SUPFAM" id="SSF54001">
    <property type="entry name" value="Cysteine proteinases"/>
    <property type="match status" value="1"/>
</dbReference>
<dbReference type="PROSITE" id="PS00973">
    <property type="entry name" value="USP_2"/>
    <property type="match status" value="1"/>
</dbReference>
<protein>
    <submittedName>
        <fullName evidence="3">Cysteine proteinase</fullName>
    </submittedName>
</protein>
<accession>A0A1Y2IPX9</accession>
<feature type="compositionally biased region" description="Basic and acidic residues" evidence="1">
    <location>
        <begin position="364"/>
        <end position="389"/>
    </location>
</feature>
<dbReference type="OrthoDB" id="420187at2759"/>
<dbReference type="GO" id="GO:0004843">
    <property type="term" value="F:cysteine-type deubiquitinase activity"/>
    <property type="evidence" value="ECO:0007669"/>
    <property type="project" value="InterPro"/>
</dbReference>
<dbReference type="PANTHER" id="PTHR21646">
    <property type="entry name" value="UBIQUITIN CARBOXYL-TERMINAL HYDROLASE"/>
    <property type="match status" value="1"/>
</dbReference>
<organism evidence="3 4">
    <name type="scientific">Trametes coccinea (strain BRFM310)</name>
    <name type="common">Pycnoporus coccineus</name>
    <dbReference type="NCBI Taxonomy" id="1353009"/>
    <lineage>
        <taxon>Eukaryota</taxon>
        <taxon>Fungi</taxon>
        <taxon>Dikarya</taxon>
        <taxon>Basidiomycota</taxon>
        <taxon>Agaricomycotina</taxon>
        <taxon>Agaricomycetes</taxon>
        <taxon>Polyporales</taxon>
        <taxon>Polyporaceae</taxon>
        <taxon>Trametes</taxon>
    </lineage>
</organism>
<feature type="compositionally biased region" description="Low complexity" evidence="1">
    <location>
        <begin position="1116"/>
        <end position="1134"/>
    </location>
</feature>
<dbReference type="InterPro" id="IPR028889">
    <property type="entry name" value="USP"/>
</dbReference>
<feature type="region of interest" description="Disordered" evidence="1">
    <location>
        <begin position="298"/>
        <end position="331"/>
    </location>
</feature>
<feature type="region of interest" description="Disordered" evidence="1">
    <location>
        <begin position="359"/>
        <end position="601"/>
    </location>
</feature>
<feature type="compositionally biased region" description="Acidic residues" evidence="1">
    <location>
        <begin position="406"/>
        <end position="415"/>
    </location>
</feature>
<feature type="compositionally biased region" description="Polar residues" evidence="1">
    <location>
        <begin position="836"/>
        <end position="846"/>
    </location>
</feature>
<dbReference type="STRING" id="1353009.A0A1Y2IPX9"/>
<feature type="region of interest" description="Disordered" evidence="1">
    <location>
        <begin position="1"/>
        <end position="30"/>
    </location>
</feature>
<evidence type="ECO:0000313" key="4">
    <source>
        <dbReference type="Proteomes" id="UP000193067"/>
    </source>
</evidence>
<gene>
    <name evidence="3" type="ORF">PYCCODRAFT_1389907</name>
</gene>
<feature type="compositionally biased region" description="Low complexity" evidence="1">
    <location>
        <begin position="569"/>
        <end position="578"/>
    </location>
</feature>
<dbReference type="Pfam" id="PF00443">
    <property type="entry name" value="UCH"/>
    <property type="match status" value="1"/>
</dbReference>
<feature type="region of interest" description="Disordered" evidence="1">
    <location>
        <begin position="699"/>
        <end position="977"/>
    </location>
</feature>
<feature type="compositionally biased region" description="Low complexity" evidence="1">
    <location>
        <begin position="734"/>
        <end position="745"/>
    </location>
</feature>
<dbReference type="InterPro" id="IPR001394">
    <property type="entry name" value="Peptidase_C19_UCH"/>
</dbReference>
<feature type="region of interest" description="Disordered" evidence="1">
    <location>
        <begin position="168"/>
        <end position="238"/>
    </location>
</feature>
<feature type="compositionally biased region" description="Polar residues" evidence="1">
    <location>
        <begin position="312"/>
        <end position="326"/>
    </location>
</feature>
<dbReference type="PROSITE" id="PS50235">
    <property type="entry name" value="USP_3"/>
    <property type="match status" value="1"/>
</dbReference>
<evidence type="ECO:0000313" key="3">
    <source>
        <dbReference type="EMBL" id="OSD02684.1"/>
    </source>
</evidence>
<feature type="compositionally biased region" description="Polar residues" evidence="1">
    <location>
        <begin position="942"/>
        <end position="954"/>
    </location>
</feature>
<dbReference type="PROSITE" id="PS00972">
    <property type="entry name" value="USP_1"/>
    <property type="match status" value="1"/>
</dbReference>
<reference evidence="3 4" key="1">
    <citation type="journal article" date="2015" name="Biotechnol. Biofuels">
        <title>Enhanced degradation of softwood versus hardwood by the white-rot fungus Pycnoporus coccineus.</title>
        <authorList>
            <person name="Couturier M."/>
            <person name="Navarro D."/>
            <person name="Chevret D."/>
            <person name="Henrissat B."/>
            <person name="Piumi F."/>
            <person name="Ruiz-Duenas F.J."/>
            <person name="Martinez A.T."/>
            <person name="Grigoriev I.V."/>
            <person name="Riley R."/>
            <person name="Lipzen A."/>
            <person name="Berrin J.G."/>
            <person name="Master E.R."/>
            <person name="Rosso M.N."/>
        </authorList>
    </citation>
    <scope>NUCLEOTIDE SEQUENCE [LARGE SCALE GENOMIC DNA]</scope>
    <source>
        <strain evidence="3 4">BRFM310</strain>
    </source>
</reference>
<keyword evidence="4" id="KW-1185">Reference proteome</keyword>
<name>A0A1Y2IPX9_TRAC3</name>
<dbReference type="InterPro" id="IPR018200">
    <property type="entry name" value="USP_CS"/>
</dbReference>
<feature type="compositionally biased region" description="Low complexity" evidence="1">
    <location>
        <begin position="794"/>
        <end position="815"/>
    </location>
</feature>
<proteinExistence type="predicted"/>
<dbReference type="PANTHER" id="PTHR21646:SF39">
    <property type="entry name" value="UBIQUITIN CARBOXYL-TERMINAL HYDROLASE 16"/>
    <property type="match status" value="1"/>
</dbReference>
<dbReference type="InterPro" id="IPR050185">
    <property type="entry name" value="Ub_carboxyl-term_hydrolase"/>
</dbReference>
<feature type="compositionally biased region" description="Basic and acidic residues" evidence="1">
    <location>
        <begin position="446"/>
        <end position="462"/>
    </location>
</feature>
<dbReference type="GO" id="GO:0016579">
    <property type="term" value="P:protein deubiquitination"/>
    <property type="evidence" value="ECO:0007669"/>
    <property type="project" value="InterPro"/>
</dbReference>
<feature type="compositionally biased region" description="Polar residues" evidence="1">
    <location>
        <begin position="559"/>
        <end position="568"/>
    </location>
</feature>
<dbReference type="AlphaFoldDB" id="A0A1Y2IPX9"/>
<feature type="compositionally biased region" description="Basic and acidic residues" evidence="1">
    <location>
        <begin position="416"/>
        <end position="430"/>
    </location>
</feature>
<feature type="region of interest" description="Disordered" evidence="1">
    <location>
        <begin position="1093"/>
        <end position="1137"/>
    </location>
</feature>
<dbReference type="EMBL" id="KZ084104">
    <property type="protein sequence ID" value="OSD02684.1"/>
    <property type="molecule type" value="Genomic_DNA"/>
</dbReference>
<dbReference type="InterPro" id="IPR038765">
    <property type="entry name" value="Papain-like_cys_pep_sf"/>
</dbReference>
<feature type="domain" description="USP" evidence="2">
    <location>
        <begin position="30"/>
        <end position="1169"/>
    </location>
</feature>
<sequence>MAKHKKQTPQEIYWERKKREEEEKDASLPPGLINHGNTCFMNSTLQGLIATQPLRDLVFFQPVAPALQPTDGSPILAKRSPQLTNGHGLGGSDELEWTEGMPLGDIFTTIMRKAWGIQDAKRRESMSPKEILTTIGRKYDQYLDFRQQDAHEFLRHMLDAMRMEELDIIKKRQPPPPKSKRRRHNVDHKSPLPSPALPLPDSASQTSQPGSLATSHSEHEPLAQEPQPQQSNAREEEEKLQSFVDMLFGGQLASILVCEKCKKVSVTYEDFNDLSLSIKPEDYVKNRKRDRFRRIARKLRIRPPAPHEQLSHQDQGQTSGQEIDQSTPRHRGRGMFSAMQRASSVPASPVRRSSEIAAQAQEVPTHEDPRRKSFDHAGGEGDEARDVVKEMAGTSVQSSSLGSAIDEQDEEGDGEEITHAEAAEAAEQLKGDAVVVDDGPAPDAVAEDKAKEKEKKEKDDAWGKIARRISVSMKLGGGRDKEKDKDREQRDSRPSSRQGERGRRTDIKDAFRAMRGGEPRSPRAGSLAPGASAHETGSEAGDVSDAQRQRPPSPGPTSPLISSPLAQGSRQSSSRRSSTNPFTHHHHQRRKDDPPSSFSAPKMSEEEMAYLRQVLADVHPVTGNPLSILQNAFTSGGSSSSVSSGSTALATQALWAKLGHLPGIEECLRMFTAVEILDGENMVGCHRCWKIANGLYKPRNGSGVIPGERDTESSSEHNSETSTSASDGSDKSDASAVKSSSVSGAHPVVPDLNDMDDGAQQSSPDLSSGRVSPASTSFVSTQMENHSSSAVDDTTSISSAPTTVATSVSPPTAVPHYRKDSVLASGTYGGLPIPKISTTEVDTPNSAPADRTLNEEDRVASDSGLARTWAPNAVGVSPSDDSLLTPRGRRPGRSKDGKKESGTYSGDSSDDELDDSDSDASARSDGSASPSVSPSATPNSSVEKLTNASRSPGTSPRPRDRVPSGGGQAGAATKIPRSKQVIMRKMYKRYLISTPPPILVIHLKRFQQMAKVHTISLSGGFKKLDDFVAFPEYLDLAPFLAPKREDFTHEKDERHKGKRKREKCMYRLYAVVVHIGNMLGGHYVAYTALPQSSSQPAQQSSSPPPPTPSITESEKSTTPSLTSQESRSSQSSDQRQPRKWAYISDTVVRLATLEEVLKAKAYICMYERI</sequence>
<feature type="compositionally biased region" description="Basic and acidic residues" evidence="1">
    <location>
        <begin position="477"/>
        <end position="521"/>
    </location>
</feature>
<evidence type="ECO:0000256" key="1">
    <source>
        <dbReference type="SAM" id="MobiDB-lite"/>
    </source>
</evidence>
<feature type="compositionally biased region" description="Polar residues" evidence="1">
    <location>
        <begin position="759"/>
        <end position="793"/>
    </location>
</feature>
<dbReference type="Gene3D" id="3.90.70.10">
    <property type="entry name" value="Cysteine proteinases"/>
    <property type="match status" value="2"/>
</dbReference>
<feature type="compositionally biased region" description="Polar residues" evidence="1">
    <location>
        <begin position="205"/>
        <end position="215"/>
    </location>
</feature>
<evidence type="ECO:0000259" key="2">
    <source>
        <dbReference type="PROSITE" id="PS50235"/>
    </source>
</evidence>
<feature type="compositionally biased region" description="Low complexity" evidence="1">
    <location>
        <begin position="919"/>
        <end position="941"/>
    </location>
</feature>
<feature type="compositionally biased region" description="Low complexity" evidence="1">
    <location>
        <begin position="431"/>
        <end position="444"/>
    </location>
</feature>
<feature type="compositionally biased region" description="Acidic residues" evidence="1">
    <location>
        <begin position="908"/>
        <end position="918"/>
    </location>
</feature>
<feature type="compositionally biased region" description="Basic and acidic residues" evidence="1">
    <location>
        <begin position="707"/>
        <end position="719"/>
    </location>
</feature>